<feature type="transmembrane region" description="Helical" evidence="9">
    <location>
        <begin position="51"/>
        <end position="72"/>
    </location>
</feature>
<feature type="transmembrane region" description="Helical" evidence="9">
    <location>
        <begin position="12"/>
        <end position="30"/>
    </location>
</feature>
<accession>A0AAE0F7P5</accession>
<protein>
    <recommendedName>
        <fullName evidence="12">MLO-like protein</fullName>
    </recommendedName>
</protein>
<keyword evidence="7" id="KW-0568">Pathogenesis-related protein</keyword>
<keyword evidence="3 9" id="KW-0812">Transmembrane</keyword>
<evidence type="ECO:0000256" key="1">
    <source>
        <dbReference type="ARBA" id="ARBA00004141"/>
    </source>
</evidence>
<evidence type="ECO:0008006" key="12">
    <source>
        <dbReference type="Google" id="ProtNLM"/>
    </source>
</evidence>
<feature type="region of interest" description="Disordered" evidence="8">
    <location>
        <begin position="305"/>
        <end position="335"/>
    </location>
</feature>
<evidence type="ECO:0000256" key="5">
    <source>
        <dbReference type="ARBA" id="ARBA00022989"/>
    </source>
</evidence>
<comment type="subcellular location">
    <subcellularLocation>
        <location evidence="1">Membrane</location>
        <topology evidence="1">Multi-pass membrane protein</topology>
    </subcellularLocation>
</comment>
<feature type="non-terminal residue" evidence="10">
    <location>
        <position position="716"/>
    </location>
</feature>
<keyword evidence="11" id="KW-1185">Reference proteome</keyword>
<dbReference type="PANTHER" id="PTHR31942:SF52">
    <property type="entry name" value="MLO-LIKE PROTEIN 1"/>
    <property type="match status" value="1"/>
</dbReference>
<evidence type="ECO:0000256" key="2">
    <source>
        <dbReference type="ARBA" id="ARBA00006574"/>
    </source>
</evidence>
<evidence type="ECO:0000256" key="7">
    <source>
        <dbReference type="ARBA" id="ARBA00023265"/>
    </source>
</evidence>
<feature type="transmembrane region" description="Helical" evidence="9">
    <location>
        <begin position="375"/>
        <end position="399"/>
    </location>
</feature>
<keyword evidence="6 9" id="KW-0472">Membrane</keyword>
<comment type="similarity">
    <text evidence="2">Belongs to the MLO family.</text>
</comment>
<dbReference type="InterPro" id="IPR004326">
    <property type="entry name" value="Mlo"/>
</dbReference>
<sequence length="716" mass="80501">MTLDSAEVEDTKWRIGVLFLGFIIISFFLEKGMHSIEGYLKKRKLKALKHSFHKVQAELTMLGCISLLLVILEDLLRDSCIVGHGRRRNLLTEDANHTDDHGDDHSSSHDSSTDSDCDPFWTQHIVHQVHIFLFVLSATHILYAGISFSISMYKIKQWRRWEAMAISGEYVAPICEELVGEFPRETWKQLTLSFTAQFSSHINEEVYILLRRLFISRTRVPTDFNFAAFVQLSMQEELSNVIAMEWPMFLMAGVVILVPNFIRLQYWLPGVGLTITTIMGMKLVIVTMQMARYTWYRENNDADNSVAATNDGAPLSAESEAEAETDDGTMPSGGPKLQVRLSTICGATGNSDDNVLDPDYVLDARDLFWFRKPRIMLLVFQYTLFENSLSMAAILFTLWQEPSYMSAFEFGGLAAILMVVDFIVMVHAAAVVLPCYALAATVGSHCLESIQKEAMHSSSNPAKMQAAYMPHEISTETPLRQRSLKERSPFEGVLPHAPAPVAANIQKKRSRRSSWKAMLGIPENEPSLKKLESMPAKPVQSAFEEHHDAQTSLSMLLGGYHKQRLIEAQENGDSITSPEEGDEPRADCDTANQRALEMDLAGDDDSSGGRPSLDEDPRKRAASMPMLVTMNSVYRMEECDEGEASPLGAAEDMSSDTKPPVKEPGSRQRERRGSLPTTTLSHQEEEDDKEEEKRKRRFSLEAQSPRRSITDIFELP</sequence>
<feature type="transmembrane region" description="Helical" evidence="9">
    <location>
        <begin position="241"/>
        <end position="262"/>
    </location>
</feature>
<comment type="caution">
    <text evidence="10">The sequence shown here is derived from an EMBL/GenBank/DDBJ whole genome shotgun (WGS) entry which is preliminary data.</text>
</comment>
<dbReference type="AlphaFoldDB" id="A0AAE0F7P5"/>
<evidence type="ECO:0000313" key="11">
    <source>
        <dbReference type="Proteomes" id="UP001190700"/>
    </source>
</evidence>
<dbReference type="GO" id="GO:0016020">
    <property type="term" value="C:membrane"/>
    <property type="evidence" value="ECO:0007669"/>
    <property type="project" value="UniProtKB-SubCell"/>
</dbReference>
<dbReference type="Pfam" id="PF03094">
    <property type="entry name" value="Mlo"/>
    <property type="match status" value="2"/>
</dbReference>
<evidence type="ECO:0000256" key="8">
    <source>
        <dbReference type="SAM" id="MobiDB-lite"/>
    </source>
</evidence>
<evidence type="ECO:0000256" key="9">
    <source>
        <dbReference type="SAM" id="Phobius"/>
    </source>
</evidence>
<feature type="transmembrane region" description="Helical" evidence="9">
    <location>
        <begin position="411"/>
        <end position="439"/>
    </location>
</feature>
<proteinExistence type="inferred from homology"/>
<evidence type="ECO:0000256" key="4">
    <source>
        <dbReference type="ARBA" id="ARBA00022821"/>
    </source>
</evidence>
<dbReference type="GO" id="GO:0006952">
    <property type="term" value="P:defense response"/>
    <property type="evidence" value="ECO:0007669"/>
    <property type="project" value="UniProtKB-KW"/>
</dbReference>
<keyword evidence="4" id="KW-0611">Plant defense</keyword>
<feature type="compositionally biased region" description="Basic and acidic residues" evidence="8">
    <location>
        <begin position="659"/>
        <end position="673"/>
    </location>
</feature>
<organism evidence="10 11">
    <name type="scientific">Cymbomonas tetramitiformis</name>
    <dbReference type="NCBI Taxonomy" id="36881"/>
    <lineage>
        <taxon>Eukaryota</taxon>
        <taxon>Viridiplantae</taxon>
        <taxon>Chlorophyta</taxon>
        <taxon>Pyramimonadophyceae</taxon>
        <taxon>Pyramimonadales</taxon>
        <taxon>Pyramimonadaceae</taxon>
        <taxon>Cymbomonas</taxon>
    </lineage>
</organism>
<dbReference type="EMBL" id="LGRX02023325">
    <property type="protein sequence ID" value="KAK3254647.1"/>
    <property type="molecule type" value="Genomic_DNA"/>
</dbReference>
<keyword evidence="5 9" id="KW-1133">Transmembrane helix</keyword>
<feature type="region of interest" description="Disordered" evidence="8">
    <location>
        <begin position="599"/>
        <end position="625"/>
    </location>
</feature>
<feature type="region of interest" description="Disordered" evidence="8">
    <location>
        <begin position="639"/>
        <end position="716"/>
    </location>
</feature>
<reference evidence="10 11" key="1">
    <citation type="journal article" date="2015" name="Genome Biol. Evol.">
        <title>Comparative Genomics of a Bacterivorous Green Alga Reveals Evolutionary Causalities and Consequences of Phago-Mixotrophic Mode of Nutrition.</title>
        <authorList>
            <person name="Burns J.A."/>
            <person name="Paasch A."/>
            <person name="Narechania A."/>
            <person name="Kim E."/>
        </authorList>
    </citation>
    <scope>NUCLEOTIDE SEQUENCE [LARGE SCALE GENOMIC DNA]</scope>
    <source>
        <strain evidence="10 11">PLY_AMNH</strain>
    </source>
</reference>
<evidence type="ECO:0000256" key="3">
    <source>
        <dbReference type="ARBA" id="ARBA00022692"/>
    </source>
</evidence>
<feature type="transmembrane region" description="Helical" evidence="9">
    <location>
        <begin position="268"/>
        <end position="288"/>
    </location>
</feature>
<gene>
    <name evidence="10" type="ORF">CYMTET_36143</name>
</gene>
<name>A0AAE0F7P5_9CHLO</name>
<evidence type="ECO:0000313" key="10">
    <source>
        <dbReference type="EMBL" id="KAK3254647.1"/>
    </source>
</evidence>
<feature type="transmembrane region" description="Helical" evidence="9">
    <location>
        <begin position="129"/>
        <end position="150"/>
    </location>
</feature>
<dbReference type="PANTHER" id="PTHR31942">
    <property type="entry name" value="MLO-LIKE PROTEIN 1"/>
    <property type="match status" value="1"/>
</dbReference>
<evidence type="ECO:0000256" key="6">
    <source>
        <dbReference type="ARBA" id="ARBA00023136"/>
    </source>
</evidence>
<dbReference type="Proteomes" id="UP001190700">
    <property type="component" value="Unassembled WGS sequence"/>
</dbReference>